<evidence type="ECO:0000256" key="4">
    <source>
        <dbReference type="ARBA" id="ARBA00022614"/>
    </source>
</evidence>
<dbReference type="SMART" id="SM00082">
    <property type="entry name" value="LRRCT"/>
    <property type="match status" value="1"/>
</dbReference>
<reference evidence="10" key="2">
    <citation type="submission" date="2002-03" db="EMBL/GenBank/DDBJ databases">
        <authorList>
            <consortium name="The Anopheles Genome Sequencing Consortium"/>
        </authorList>
    </citation>
    <scope>NUCLEOTIDE SEQUENCE</scope>
    <source>
        <strain evidence="10">PEST</strain>
    </source>
</reference>
<dbReference type="Pfam" id="PF01462">
    <property type="entry name" value="LRRNT"/>
    <property type="match status" value="1"/>
</dbReference>
<dbReference type="InterPro" id="IPR032675">
    <property type="entry name" value="LRR_dom_sf"/>
</dbReference>
<proteinExistence type="predicted"/>
<accession>Q7PR48</accession>
<reference evidence="11" key="6">
    <citation type="submission" date="2021-01" db="UniProtKB">
        <authorList>
            <consortium name="EnsemblMetazoa"/>
        </authorList>
    </citation>
    <scope>IDENTIFICATION</scope>
    <source>
        <strain evidence="11">PEST</strain>
    </source>
</reference>
<reference evidence="10 11" key="3">
    <citation type="journal article" date="2004" name="Trends Parasitol.">
        <title>The Anopheles gambiae genome: an update.</title>
        <authorList>
            <person name="Mongin E."/>
            <person name="Louis C."/>
            <person name="Holt R.A."/>
            <person name="Birney E."/>
            <person name="Collins F.H."/>
        </authorList>
    </citation>
    <scope>NUCLEOTIDE SEQUENCE</scope>
    <source>
        <strain evidence="10 11">PEST</strain>
    </source>
</reference>
<dbReference type="STRING" id="7165.Q7PR48"/>
<dbReference type="eggNOG" id="KOG4237">
    <property type="taxonomic scope" value="Eukaryota"/>
</dbReference>
<dbReference type="SMART" id="SM00013">
    <property type="entry name" value="LRRNT"/>
    <property type="match status" value="1"/>
</dbReference>
<dbReference type="EnsemblMetazoa" id="AGAP002792-RA">
    <property type="protein sequence ID" value="AGAP002792-PA"/>
    <property type="gene ID" value="AGAP002792"/>
</dbReference>
<dbReference type="OMA" id="XLVINIM"/>
<dbReference type="GO" id="GO:0071944">
    <property type="term" value="C:cell periphery"/>
    <property type="evidence" value="ECO:0007669"/>
    <property type="project" value="UniProtKB-ARBA"/>
</dbReference>
<evidence type="ECO:0000256" key="1">
    <source>
        <dbReference type="ARBA" id="ARBA00004613"/>
    </source>
</evidence>
<evidence type="ECO:0000313" key="11">
    <source>
        <dbReference type="EnsemblMetazoa" id="AGAP002792-PA"/>
    </source>
</evidence>
<dbReference type="PRINTS" id="PR00019">
    <property type="entry name" value="LEURICHRPT"/>
</dbReference>
<gene>
    <name evidence="10" type="ORF">AgaP_AGAP002792</name>
</gene>
<sequence length="332" mass="37233">MAIDDKDFDLQGNNISVIYESDFQGLAKLRILQLTDNHIYTIEKDALHDLISLERLDLSHNALTAVPKRAFKGAPALRSLQLDNNQITCLDEGAVKGLTELEILTLNNNNITTLPRDMFAGMPRLRALRLSENPFACDCHLSWLARYLKNASRLAPYTRCHSPGQLKGQNVADLHEQDFKCSGKCADGQRERSVLIKVLCPHPCRCADGIVDCREKSLNTVPSTLPEDTTELRLEQNYITEIPPKAFANHRRLKRIDLSNNNISRVAYDAFSGLKSLTSLVLYGNKIKDLPASVFKGLTSLQLLLLNANEISCVRRDAFKVPHNILLVCDNR</sequence>
<dbReference type="InterPro" id="IPR000483">
    <property type="entry name" value="Cys-rich_flank_reg_C"/>
</dbReference>
<evidence type="ECO:0000256" key="5">
    <source>
        <dbReference type="ARBA" id="ARBA00022729"/>
    </source>
</evidence>
<dbReference type="Gene3D" id="3.80.10.10">
    <property type="entry name" value="Ribonuclease Inhibitor"/>
    <property type="match status" value="2"/>
</dbReference>
<dbReference type="PANTHER" id="PTHR24369">
    <property type="entry name" value="ANTIGEN BSP, PUTATIVE-RELATED"/>
    <property type="match status" value="1"/>
</dbReference>
<comment type="subcellular location">
    <subcellularLocation>
        <location evidence="1">Secreted</location>
    </subcellularLocation>
</comment>
<dbReference type="VEuPathDB" id="VectorBase:AGAMI1_006474"/>
<dbReference type="FunFam" id="3.80.10.10:FF:000002">
    <property type="entry name" value="Slit guidance ligand 2"/>
    <property type="match status" value="1"/>
</dbReference>
<dbReference type="GO" id="GO:0005576">
    <property type="term" value="C:extracellular region"/>
    <property type="evidence" value="ECO:0007669"/>
    <property type="project" value="UniProtKB-SubCell"/>
</dbReference>
<evidence type="ECO:0000313" key="12">
    <source>
        <dbReference type="Proteomes" id="UP000007062"/>
    </source>
</evidence>
<keyword evidence="3" id="KW-0964">Secreted</keyword>
<reference evidence="10 12" key="1">
    <citation type="journal article" date="2002" name="Science">
        <title>The genome sequence of the malaria mosquito Anopheles gambiae.</title>
        <authorList>
            <person name="Holt R.A."/>
            <person name="Subramanian G.M."/>
            <person name="Halpern A."/>
            <person name="Sutton G.G."/>
            <person name="Charlab R."/>
            <person name="Nusskern D.R."/>
            <person name="Wincker P."/>
            <person name="Clark A.G."/>
            <person name="Ribeiro J.M."/>
            <person name="Wides R."/>
            <person name="Salzberg S.L."/>
            <person name="Loftus B."/>
            <person name="Yandell M."/>
            <person name="Majoros W.H."/>
            <person name="Rusch D.B."/>
            <person name="Lai Z."/>
            <person name="Kraft C.L."/>
            <person name="Abril J.F."/>
            <person name="Anthouard V."/>
            <person name="Arensburger P."/>
            <person name="Atkinson P.W."/>
            <person name="Baden H."/>
            <person name="de Berardinis V."/>
            <person name="Baldwin D."/>
            <person name="Benes V."/>
            <person name="Biedler J."/>
            <person name="Blass C."/>
            <person name="Bolanos R."/>
            <person name="Boscus D."/>
            <person name="Barnstead M."/>
            <person name="Cai S."/>
            <person name="Center A."/>
            <person name="Chaturverdi K."/>
            <person name="Christophides G.K."/>
            <person name="Chrystal M.A."/>
            <person name="Clamp M."/>
            <person name="Cravchik A."/>
            <person name="Curwen V."/>
            <person name="Dana A."/>
            <person name="Delcher A."/>
            <person name="Dew I."/>
            <person name="Evans C.A."/>
            <person name="Flanigan M."/>
            <person name="Grundschober-Freimoser A."/>
            <person name="Friedli L."/>
            <person name="Gu Z."/>
            <person name="Guan P."/>
            <person name="Guigo R."/>
            <person name="Hillenmeyer M.E."/>
            <person name="Hladun S.L."/>
            <person name="Hogan J.R."/>
            <person name="Hong Y.S."/>
            <person name="Hoover J."/>
            <person name="Jaillon O."/>
            <person name="Ke Z."/>
            <person name="Kodira C."/>
            <person name="Kokoza E."/>
            <person name="Koutsos A."/>
            <person name="Letunic I."/>
            <person name="Levitsky A."/>
            <person name="Liang Y."/>
            <person name="Lin J.J."/>
            <person name="Lobo N.F."/>
            <person name="Lopez J.R."/>
            <person name="Malek J.A."/>
            <person name="McIntosh T.C."/>
            <person name="Meister S."/>
            <person name="Miller J."/>
            <person name="Mobarry C."/>
            <person name="Mongin E."/>
            <person name="Murphy S.D."/>
            <person name="O'Brochta D.A."/>
            <person name="Pfannkoch C."/>
            <person name="Qi R."/>
            <person name="Regier M.A."/>
            <person name="Remington K."/>
            <person name="Shao H."/>
            <person name="Sharakhova M.V."/>
            <person name="Sitter C.D."/>
            <person name="Shetty J."/>
            <person name="Smith T.J."/>
            <person name="Strong R."/>
            <person name="Sun J."/>
            <person name="Thomasova D."/>
            <person name="Ton L.Q."/>
            <person name="Topalis P."/>
            <person name="Tu Z."/>
            <person name="Unger M.F."/>
            <person name="Walenz B."/>
            <person name="Wang A."/>
            <person name="Wang J."/>
            <person name="Wang M."/>
            <person name="Wang X."/>
            <person name="Woodford K.J."/>
            <person name="Wortman J.R."/>
            <person name="Wu M."/>
            <person name="Yao A."/>
            <person name="Zdobnov E.M."/>
            <person name="Zhang H."/>
            <person name="Zhao Q."/>
            <person name="Zhao S."/>
            <person name="Zhu S.C."/>
            <person name="Zhimulev I."/>
            <person name="Coluzzi M."/>
            <person name="della Torre A."/>
            <person name="Roth C.W."/>
            <person name="Louis C."/>
            <person name="Kalush F."/>
            <person name="Mural R.J."/>
            <person name="Myers E.W."/>
            <person name="Adams M.D."/>
            <person name="Smith H.O."/>
            <person name="Broder S."/>
            <person name="Gardner M.J."/>
            <person name="Fraser C.M."/>
            <person name="Birney E."/>
            <person name="Bork P."/>
            <person name="Brey P.T."/>
            <person name="Venter J.C."/>
            <person name="Weissenbach J."/>
            <person name="Kafatos F.C."/>
            <person name="Collins F.H."/>
            <person name="Hoffman S.L."/>
        </authorList>
    </citation>
    <scope>NUCLEOTIDE SEQUENCE [LARGE SCALE GENOMIC DNA]</scope>
    <source>
        <strain evidence="10 12">PEST</strain>
    </source>
</reference>
<keyword evidence="5" id="KW-0732">Signal</keyword>
<evidence type="ECO:0000256" key="3">
    <source>
        <dbReference type="ARBA" id="ARBA00022525"/>
    </source>
</evidence>
<keyword evidence="4" id="KW-0433">Leucine-rich repeat</keyword>
<keyword evidence="7" id="KW-1015">Disulfide bond</keyword>
<dbReference type="EMBL" id="AAAB01008859">
    <property type="protein sequence ID" value="EAA07839.6"/>
    <property type="molecule type" value="Genomic_DNA"/>
</dbReference>
<evidence type="ECO:0000256" key="6">
    <source>
        <dbReference type="ARBA" id="ARBA00022737"/>
    </source>
</evidence>
<feature type="domain" description="LRRCT" evidence="9">
    <location>
        <begin position="133"/>
        <end position="182"/>
    </location>
</feature>
<dbReference type="FunFam" id="3.80.10.10:FF:000918">
    <property type="entry name" value="Slit protein"/>
    <property type="match status" value="1"/>
</dbReference>
<keyword evidence="2" id="KW-0217">Developmental protein</keyword>
<dbReference type="InterPro" id="IPR000372">
    <property type="entry name" value="LRRNT"/>
</dbReference>
<evidence type="ECO:0000313" key="10">
    <source>
        <dbReference type="EMBL" id="EAA07839.6"/>
    </source>
</evidence>
<dbReference type="InterPro" id="IPR050541">
    <property type="entry name" value="LRR_TM_domain-containing"/>
</dbReference>
<dbReference type="AlphaFoldDB" id="Q7PR48"/>
<dbReference type="Proteomes" id="UP000007062">
    <property type="component" value="Chromosome 2R"/>
</dbReference>
<dbReference type="SUPFAM" id="SSF52058">
    <property type="entry name" value="L domain-like"/>
    <property type="match status" value="2"/>
</dbReference>
<reference evidence="10" key="4">
    <citation type="journal article" date="2007" name="Genome Biol.">
        <title>Update of the Anopheles gambiae PEST genome assembly.</title>
        <authorList>
            <person name="Sharakhova M.V."/>
            <person name="Hammond M.P."/>
            <person name="Lobo N.F."/>
            <person name="Krzywinski J."/>
            <person name="Unger M.F."/>
            <person name="Hillenmeyer M.E."/>
            <person name="Bruggner R.V."/>
            <person name="Birney E."/>
            <person name="Collins F.H."/>
        </authorList>
    </citation>
    <scope>NUCLEOTIDE SEQUENCE</scope>
    <source>
        <strain evidence="10">PEST</strain>
    </source>
</reference>
<reference evidence="10" key="5">
    <citation type="submission" date="2011-05" db="EMBL/GenBank/DDBJ databases">
        <authorList>
            <consortium name="VectorBase"/>
        </authorList>
    </citation>
    <scope>NUCLEOTIDE SEQUENCE</scope>
    <source>
        <strain evidence="10">PEST</strain>
    </source>
</reference>
<evidence type="ECO:0000259" key="8">
    <source>
        <dbReference type="SMART" id="SM00013"/>
    </source>
</evidence>
<evidence type="ECO:0000259" key="9">
    <source>
        <dbReference type="SMART" id="SM00082"/>
    </source>
</evidence>
<dbReference type="VEuPathDB" id="VectorBase:AGAP002792"/>
<organism evidence="10">
    <name type="scientific">Anopheles gambiae</name>
    <name type="common">African malaria mosquito</name>
    <dbReference type="NCBI Taxonomy" id="7165"/>
    <lineage>
        <taxon>Eukaryota</taxon>
        <taxon>Metazoa</taxon>
        <taxon>Ecdysozoa</taxon>
        <taxon>Arthropoda</taxon>
        <taxon>Hexapoda</taxon>
        <taxon>Insecta</taxon>
        <taxon>Pterygota</taxon>
        <taxon>Neoptera</taxon>
        <taxon>Endopterygota</taxon>
        <taxon>Diptera</taxon>
        <taxon>Nematocera</taxon>
        <taxon>Culicoidea</taxon>
        <taxon>Culicidae</taxon>
        <taxon>Anophelinae</taxon>
        <taxon>Anopheles</taxon>
    </lineage>
</organism>
<dbReference type="PANTHER" id="PTHR24369:SF210">
    <property type="entry name" value="CHAOPTIN-RELATED"/>
    <property type="match status" value="1"/>
</dbReference>
<dbReference type="GO" id="GO:0007399">
    <property type="term" value="P:nervous system development"/>
    <property type="evidence" value="ECO:0007669"/>
    <property type="project" value="UniProtKB-ARBA"/>
</dbReference>
<dbReference type="InterPro" id="IPR003591">
    <property type="entry name" value="Leu-rich_rpt_typical-subtyp"/>
</dbReference>
<dbReference type="Pfam" id="PF00560">
    <property type="entry name" value="LRR_1"/>
    <property type="match status" value="1"/>
</dbReference>
<dbReference type="PROSITE" id="PS51450">
    <property type="entry name" value="LRR"/>
    <property type="match status" value="1"/>
</dbReference>
<evidence type="ECO:0000256" key="7">
    <source>
        <dbReference type="ARBA" id="ARBA00023157"/>
    </source>
</evidence>
<dbReference type="Pfam" id="PF13855">
    <property type="entry name" value="LRR_8"/>
    <property type="match status" value="2"/>
</dbReference>
<dbReference type="Pfam" id="PF01463">
    <property type="entry name" value="LRRCT"/>
    <property type="match status" value="1"/>
</dbReference>
<name>Q7PR48_ANOGA</name>
<keyword evidence="12" id="KW-1185">Reference proteome</keyword>
<dbReference type="PaxDb" id="7165-AGAP002792-PA"/>
<dbReference type="HOGENOM" id="CLU_062354_0_0_1"/>
<protein>
    <submittedName>
        <fullName evidence="10">AGAP002792-PA</fullName>
    </submittedName>
</protein>
<feature type="domain" description="LRRNT" evidence="8">
    <location>
        <begin position="199"/>
        <end position="231"/>
    </location>
</feature>
<dbReference type="SMART" id="SM00369">
    <property type="entry name" value="LRR_TYP"/>
    <property type="match status" value="8"/>
</dbReference>
<evidence type="ECO:0000256" key="2">
    <source>
        <dbReference type="ARBA" id="ARBA00022473"/>
    </source>
</evidence>
<dbReference type="InterPro" id="IPR001611">
    <property type="entry name" value="Leu-rich_rpt"/>
</dbReference>
<keyword evidence="6" id="KW-0677">Repeat</keyword>